<accession>A0A1B6DC09</accession>
<dbReference type="PROSITE" id="PS00095">
    <property type="entry name" value="C5_MTASE_2"/>
    <property type="match status" value="1"/>
</dbReference>
<evidence type="ECO:0000256" key="2">
    <source>
        <dbReference type="ARBA" id="ARBA00022679"/>
    </source>
</evidence>
<evidence type="ECO:0000256" key="4">
    <source>
        <dbReference type="ARBA" id="ARBA00039081"/>
    </source>
</evidence>
<dbReference type="InterPro" id="IPR029063">
    <property type="entry name" value="SAM-dependent_MTases_sf"/>
</dbReference>
<dbReference type="GO" id="GO:0005634">
    <property type="term" value="C:nucleus"/>
    <property type="evidence" value="ECO:0007669"/>
    <property type="project" value="TreeGrafter"/>
</dbReference>
<dbReference type="PANTHER" id="PTHR46098:SF1">
    <property type="entry name" value="TRNA (CYTOSINE(38)-C(5))-METHYLTRANSFERASE"/>
    <property type="match status" value="1"/>
</dbReference>
<dbReference type="Gene3D" id="3.90.120.10">
    <property type="entry name" value="DNA Methylase, subunit A, domain 2"/>
    <property type="match status" value="1"/>
</dbReference>
<evidence type="ECO:0000256" key="6">
    <source>
        <dbReference type="ARBA" id="ARBA00042810"/>
    </source>
</evidence>
<dbReference type="InterPro" id="IPR050750">
    <property type="entry name" value="C5-MTase"/>
</dbReference>
<dbReference type="PRINTS" id="PR00105">
    <property type="entry name" value="C5METTRFRASE"/>
</dbReference>
<keyword evidence="1 7" id="KW-0489">Methyltransferase</keyword>
<dbReference type="PROSITE" id="PS51679">
    <property type="entry name" value="SAM_MT_C5"/>
    <property type="match status" value="1"/>
</dbReference>
<dbReference type="SUPFAM" id="SSF53335">
    <property type="entry name" value="S-adenosyl-L-methionine-dependent methyltransferases"/>
    <property type="match status" value="1"/>
</dbReference>
<evidence type="ECO:0000256" key="5">
    <source>
        <dbReference type="ARBA" id="ARBA00039681"/>
    </source>
</evidence>
<dbReference type="GO" id="GO:0008168">
    <property type="term" value="F:methyltransferase activity"/>
    <property type="evidence" value="ECO:0007669"/>
    <property type="project" value="UniProtKB-KW"/>
</dbReference>
<evidence type="ECO:0000256" key="1">
    <source>
        <dbReference type="ARBA" id="ARBA00022603"/>
    </source>
</evidence>
<dbReference type="InterPro" id="IPR001525">
    <property type="entry name" value="C5_MeTfrase"/>
</dbReference>
<dbReference type="AlphaFoldDB" id="A0A1B6DC09"/>
<sequence>MKVLELFSGIGGMHYALKETGLDVEITAVEINTLANYVYKHNFPESLLLQRNIQSFSAEDINRISPEMIIMSPPCQPFTRVGLKKDISDERCSALSHIISILPQMNNTLCYILVENVKGFEVSLARDKLVLCLSELRFDYREFLLSPVQFGIPNARLRYYLIAKRKFLKVFRPIRIAESISENILQKLNQIHELTIEDILNSDKESYKENLIPDKILFKYGSIFDIVTKDSPKTCCFTKAYGHYVEGTGSVFCPFSQDYIKSVFKEYKNCSNPTLLKSLNLRYFTPDEIAKLMCFPPEFNFPNDVTCKQKYRLLGNSVNVKVVALLLRILMCDEML</sequence>
<dbReference type="InterPro" id="IPR031303">
    <property type="entry name" value="C5_meth_CS"/>
</dbReference>
<comment type="similarity">
    <text evidence="7 8">Belongs to the class I-like SAM-binding methyltransferase superfamily. C5-methyltransferase family.</text>
</comment>
<name>A0A1B6DC09_9HEMI</name>
<evidence type="ECO:0000256" key="7">
    <source>
        <dbReference type="PROSITE-ProRule" id="PRU01016"/>
    </source>
</evidence>
<dbReference type="PANTHER" id="PTHR46098">
    <property type="entry name" value="TRNA (CYTOSINE(38)-C(5))-METHYLTRANSFERASE"/>
    <property type="match status" value="1"/>
</dbReference>
<proteinExistence type="inferred from homology"/>
<evidence type="ECO:0000256" key="8">
    <source>
        <dbReference type="RuleBase" id="RU000416"/>
    </source>
</evidence>
<protein>
    <recommendedName>
        <fullName evidence="5">tRNA (cytosine(38)-C(5))-methyltransferase</fullName>
        <ecNumber evidence="4">2.1.1.204</ecNumber>
    </recommendedName>
    <alternativeName>
        <fullName evidence="6">DNA (cytosine-5)-methyltransferase-like protein 2</fullName>
    </alternativeName>
</protein>
<gene>
    <name evidence="9" type="ORF">g.10212</name>
</gene>
<dbReference type="GO" id="GO:0032259">
    <property type="term" value="P:methylation"/>
    <property type="evidence" value="ECO:0007669"/>
    <property type="project" value="UniProtKB-KW"/>
</dbReference>
<keyword evidence="2 7" id="KW-0808">Transferase</keyword>
<evidence type="ECO:0000313" key="9">
    <source>
        <dbReference type="EMBL" id="JAS23172.1"/>
    </source>
</evidence>
<dbReference type="Pfam" id="PF00145">
    <property type="entry name" value="DNA_methylase"/>
    <property type="match status" value="1"/>
</dbReference>
<dbReference type="NCBIfam" id="TIGR00675">
    <property type="entry name" value="dcm"/>
    <property type="match status" value="1"/>
</dbReference>
<evidence type="ECO:0000256" key="3">
    <source>
        <dbReference type="ARBA" id="ARBA00022691"/>
    </source>
</evidence>
<dbReference type="EMBL" id="GEDC01014126">
    <property type="protein sequence ID" value="JAS23172.1"/>
    <property type="molecule type" value="Transcribed_RNA"/>
</dbReference>
<dbReference type="Gene3D" id="3.40.50.150">
    <property type="entry name" value="Vaccinia Virus protein VP39"/>
    <property type="match status" value="1"/>
</dbReference>
<dbReference type="EC" id="2.1.1.204" evidence="4"/>
<reference evidence="9" key="1">
    <citation type="submission" date="2015-12" db="EMBL/GenBank/DDBJ databases">
        <title>De novo transcriptome assembly of four potential Pierce s Disease insect vectors from Arizona vineyards.</title>
        <authorList>
            <person name="Tassone E.E."/>
        </authorList>
    </citation>
    <scope>NUCLEOTIDE SEQUENCE</scope>
</reference>
<feature type="active site" evidence="7">
    <location>
        <position position="75"/>
    </location>
</feature>
<organism evidence="9">
    <name type="scientific">Clastoptera arizonana</name>
    <name type="common">Arizona spittle bug</name>
    <dbReference type="NCBI Taxonomy" id="38151"/>
    <lineage>
        <taxon>Eukaryota</taxon>
        <taxon>Metazoa</taxon>
        <taxon>Ecdysozoa</taxon>
        <taxon>Arthropoda</taxon>
        <taxon>Hexapoda</taxon>
        <taxon>Insecta</taxon>
        <taxon>Pterygota</taxon>
        <taxon>Neoptera</taxon>
        <taxon>Paraneoptera</taxon>
        <taxon>Hemiptera</taxon>
        <taxon>Auchenorrhyncha</taxon>
        <taxon>Cercopoidea</taxon>
        <taxon>Clastopteridae</taxon>
        <taxon>Clastoptera</taxon>
    </lineage>
</organism>
<keyword evidence="3 7" id="KW-0949">S-adenosyl-L-methionine</keyword>